<dbReference type="Proteomes" id="UP000605848">
    <property type="component" value="Unassembled WGS sequence"/>
</dbReference>
<proteinExistence type="predicted"/>
<dbReference type="Pfam" id="PF01527">
    <property type="entry name" value="HTH_Tnp_1"/>
    <property type="match status" value="1"/>
</dbReference>
<dbReference type="GO" id="GO:0003677">
    <property type="term" value="F:DNA binding"/>
    <property type="evidence" value="ECO:0007669"/>
    <property type="project" value="InterPro"/>
</dbReference>
<dbReference type="SUPFAM" id="SSF46689">
    <property type="entry name" value="Homeodomain-like"/>
    <property type="match status" value="1"/>
</dbReference>
<gene>
    <name evidence="2" type="ORF">JKG68_32765</name>
</gene>
<accession>A0A937D5F9</accession>
<dbReference type="EMBL" id="JAEQMY010000350">
    <property type="protein sequence ID" value="MBL0408630.1"/>
    <property type="molecule type" value="Genomic_DNA"/>
</dbReference>
<dbReference type="InterPro" id="IPR002514">
    <property type="entry name" value="Transposase_8"/>
</dbReference>
<protein>
    <submittedName>
        <fullName evidence="2">Transposase</fullName>
    </submittedName>
</protein>
<dbReference type="InterPro" id="IPR009057">
    <property type="entry name" value="Homeodomain-like_sf"/>
</dbReference>
<dbReference type="PANTHER" id="PTHR33215">
    <property type="entry name" value="PROTEIN DISTAL ANTENNA"/>
    <property type="match status" value="1"/>
</dbReference>
<evidence type="ECO:0000313" key="3">
    <source>
        <dbReference type="Proteomes" id="UP000605848"/>
    </source>
</evidence>
<dbReference type="AlphaFoldDB" id="A0A937D5F9"/>
<organism evidence="2 3">
    <name type="scientific">Microvirga aerilata</name>
    <dbReference type="NCBI Taxonomy" id="670292"/>
    <lineage>
        <taxon>Bacteria</taxon>
        <taxon>Pseudomonadati</taxon>
        <taxon>Pseudomonadota</taxon>
        <taxon>Alphaproteobacteria</taxon>
        <taxon>Hyphomicrobiales</taxon>
        <taxon>Methylobacteriaceae</taxon>
        <taxon>Microvirga</taxon>
    </lineage>
</organism>
<feature type="coiled-coil region" evidence="1">
    <location>
        <begin position="58"/>
        <end position="85"/>
    </location>
</feature>
<dbReference type="GO" id="GO:0004803">
    <property type="term" value="F:transposase activity"/>
    <property type="evidence" value="ECO:0007669"/>
    <property type="project" value="InterPro"/>
</dbReference>
<name>A0A937D5F9_9HYPH</name>
<dbReference type="PANTHER" id="PTHR33215:SF13">
    <property type="entry name" value="PROTEIN DISTAL ANTENNA"/>
    <property type="match status" value="1"/>
</dbReference>
<dbReference type="Gene3D" id="1.10.10.60">
    <property type="entry name" value="Homeodomain-like"/>
    <property type="match status" value="1"/>
</dbReference>
<evidence type="ECO:0000256" key="1">
    <source>
        <dbReference type="SAM" id="Coils"/>
    </source>
</evidence>
<keyword evidence="1" id="KW-0175">Coiled coil</keyword>
<sequence>MPKTRFTREFQDEAVRLVLTSGRSQRAIADDLGVNRSTLARWMAEHQDTRPSSATPPNEDVMDELKRLRRENEVLRQERDILKKATAFFVKEGSR</sequence>
<evidence type="ECO:0000313" key="2">
    <source>
        <dbReference type="EMBL" id="MBL0408630.1"/>
    </source>
</evidence>
<dbReference type="InterPro" id="IPR051839">
    <property type="entry name" value="RD_transcriptional_regulator"/>
</dbReference>
<comment type="caution">
    <text evidence="2">The sequence shown here is derived from an EMBL/GenBank/DDBJ whole genome shotgun (WGS) entry which is preliminary data.</text>
</comment>
<keyword evidence="3" id="KW-1185">Reference proteome</keyword>
<reference evidence="2" key="1">
    <citation type="submission" date="2021-01" db="EMBL/GenBank/DDBJ databases">
        <title>Microvirga sp.</title>
        <authorList>
            <person name="Kim M.K."/>
        </authorList>
    </citation>
    <scope>NUCLEOTIDE SEQUENCE</scope>
    <source>
        <strain evidence="2">5420S-16</strain>
    </source>
</reference>
<dbReference type="GO" id="GO:0006313">
    <property type="term" value="P:DNA transposition"/>
    <property type="evidence" value="ECO:0007669"/>
    <property type="project" value="InterPro"/>
</dbReference>